<dbReference type="NCBIfam" id="NF001696">
    <property type="entry name" value="PRK00451.1"/>
    <property type="match status" value="1"/>
</dbReference>
<protein>
    <recommendedName>
        <fullName evidence="4">Probable glycine dehydrogenase (decarboxylating) subunit 1</fullName>
        <ecNumber evidence="4">1.4.4.2</ecNumber>
    </recommendedName>
    <alternativeName>
        <fullName evidence="4">Glycine cleavage system P-protein subunit 1</fullName>
    </alternativeName>
    <alternativeName>
        <fullName evidence="4">Glycine decarboxylase subunit 1</fullName>
    </alternativeName>
    <alternativeName>
        <fullName evidence="4">Glycine dehydrogenase (aminomethyl-transferring) subunit 1</fullName>
    </alternativeName>
</protein>
<keyword evidence="2 4" id="KW-0560">Oxidoreductase</keyword>
<dbReference type="PANTHER" id="PTHR42806:SF1">
    <property type="entry name" value="GLYCINE DEHYDROGENASE (DECARBOXYLATING)"/>
    <property type="match status" value="1"/>
</dbReference>
<dbReference type="InterPro" id="IPR015422">
    <property type="entry name" value="PyrdxlP-dep_Trfase_small"/>
</dbReference>
<comment type="subunit">
    <text evidence="4">The glycine cleavage system is composed of four proteins: P, T, L and H. In this organism, the P 'protein' is a heterodimer of two subunits.</text>
</comment>
<dbReference type="EMBL" id="JAUSTP010000005">
    <property type="protein sequence ID" value="MDQ0189186.1"/>
    <property type="molecule type" value="Genomic_DNA"/>
</dbReference>
<gene>
    <name evidence="4" type="primary">gcvPA</name>
    <name evidence="6" type="ORF">J2S03_001002</name>
</gene>
<sequence length="456" mass="50018">MRTFSYIPHTEADRKKMMDFLGITDVSELFADIPESVRLTRPLALPPALAEITLERHMAGLARKNLDFGQVVSFLGAGAYDHYQPSVVEAIVGRSEFYTSYTPYQPEISQGMLQAIFEYQTMVAELTGMDLANASMYDGPTALGEAGLVCCAHTGRNKLLVARSVHPEYREVLATYAAGQSVEVVELPWRDGTLDLDALAAACDDQVAGVLVQYPNFFGRIEDLAKIAEIVHRHGALLVTSVYPVALGVLQPPGQCGADIVVAEGQSLGNSMSFGGPYLGIMAARKELMRKLPGRIVGETTDAQGRRGFVLTLQAREQHIRREKATSNICSNQALNALAATVYLAYLGKQGIVELAVQNYHKAHYLQRTLTQMEGVEAVFPGPFFNEFVVRIPRPVNAVQTQLLEQGYLFGLDLGRFYEDLQGTVLLNVTELRTREELDGLCAAVKALCGEREAVR</sequence>
<dbReference type="GO" id="GO:0004375">
    <property type="term" value="F:glycine dehydrogenase (decarboxylating) activity"/>
    <property type="evidence" value="ECO:0007669"/>
    <property type="project" value="UniProtKB-EC"/>
</dbReference>
<dbReference type="InterPro" id="IPR023010">
    <property type="entry name" value="GcvPA"/>
</dbReference>
<dbReference type="Pfam" id="PF02347">
    <property type="entry name" value="GDC-P"/>
    <property type="match status" value="1"/>
</dbReference>
<proteinExistence type="inferred from homology"/>
<dbReference type="RefSeq" id="WP_274455042.1">
    <property type="nucleotide sequence ID" value="NZ_CP067097.1"/>
</dbReference>
<dbReference type="PANTHER" id="PTHR42806">
    <property type="entry name" value="GLYCINE CLEAVAGE SYSTEM P-PROTEIN"/>
    <property type="match status" value="1"/>
</dbReference>
<evidence type="ECO:0000259" key="5">
    <source>
        <dbReference type="Pfam" id="PF02347"/>
    </source>
</evidence>
<evidence type="ECO:0000313" key="7">
    <source>
        <dbReference type="Proteomes" id="UP001232973"/>
    </source>
</evidence>
<comment type="caution">
    <text evidence="6">The sequence shown here is derived from an EMBL/GenBank/DDBJ whole genome shotgun (WGS) entry which is preliminary data.</text>
</comment>
<comment type="catalytic activity">
    <reaction evidence="3 4">
        <text>N(6)-[(R)-lipoyl]-L-lysyl-[glycine-cleavage complex H protein] + glycine + H(+) = N(6)-[(R)-S(8)-aminomethyldihydrolipoyl]-L-lysyl-[glycine-cleavage complex H protein] + CO2</text>
        <dbReference type="Rhea" id="RHEA:24304"/>
        <dbReference type="Rhea" id="RHEA-COMP:10494"/>
        <dbReference type="Rhea" id="RHEA-COMP:10495"/>
        <dbReference type="ChEBI" id="CHEBI:15378"/>
        <dbReference type="ChEBI" id="CHEBI:16526"/>
        <dbReference type="ChEBI" id="CHEBI:57305"/>
        <dbReference type="ChEBI" id="CHEBI:83099"/>
        <dbReference type="ChEBI" id="CHEBI:83143"/>
        <dbReference type="EC" id="1.4.4.2"/>
    </reaction>
</comment>
<comment type="similarity">
    <text evidence="4">Belongs to the GcvP family. N-terminal subunit subfamily.</text>
</comment>
<dbReference type="Proteomes" id="UP001232973">
    <property type="component" value="Unassembled WGS sequence"/>
</dbReference>
<reference evidence="6 7" key="1">
    <citation type="submission" date="2023-07" db="EMBL/GenBank/DDBJ databases">
        <title>Genomic Encyclopedia of Type Strains, Phase IV (KMG-IV): sequencing the most valuable type-strain genomes for metagenomic binning, comparative biology and taxonomic classification.</title>
        <authorList>
            <person name="Goeker M."/>
        </authorList>
    </citation>
    <scope>NUCLEOTIDE SEQUENCE [LARGE SCALE GENOMIC DNA]</scope>
    <source>
        <strain evidence="6 7">DSM 4006</strain>
    </source>
</reference>
<dbReference type="EC" id="1.4.4.2" evidence="4"/>
<feature type="domain" description="Glycine cleavage system P-protein N-terminal" evidence="5">
    <location>
        <begin position="5"/>
        <end position="442"/>
    </location>
</feature>
<dbReference type="InterPro" id="IPR049315">
    <property type="entry name" value="GDC-P_N"/>
</dbReference>
<dbReference type="InterPro" id="IPR015424">
    <property type="entry name" value="PyrdxlP-dep_Trfase"/>
</dbReference>
<name>A0ABT9XFW7_9BACL</name>
<dbReference type="SUPFAM" id="SSF53383">
    <property type="entry name" value="PLP-dependent transferases"/>
    <property type="match status" value="1"/>
</dbReference>
<keyword evidence="7" id="KW-1185">Reference proteome</keyword>
<dbReference type="HAMAP" id="MF_00712">
    <property type="entry name" value="GcvPA"/>
    <property type="match status" value="1"/>
</dbReference>
<accession>A0ABT9XFW7</accession>
<dbReference type="Gene3D" id="3.40.640.10">
    <property type="entry name" value="Type I PLP-dependent aspartate aminotransferase-like (Major domain)"/>
    <property type="match status" value="1"/>
</dbReference>
<comment type="function">
    <text evidence="1 4">The glycine cleavage system catalyzes the degradation of glycine. The P protein binds the alpha-amino group of glycine through its pyridoxal phosphate cofactor; CO(2) is released and the remaining methylamine moiety is then transferred to the lipoamide cofactor of the H protein.</text>
</comment>
<organism evidence="6 7">
    <name type="scientific">Alicyclobacillus cycloheptanicus</name>
    <dbReference type="NCBI Taxonomy" id="1457"/>
    <lineage>
        <taxon>Bacteria</taxon>
        <taxon>Bacillati</taxon>
        <taxon>Bacillota</taxon>
        <taxon>Bacilli</taxon>
        <taxon>Bacillales</taxon>
        <taxon>Alicyclobacillaceae</taxon>
        <taxon>Alicyclobacillus</taxon>
    </lineage>
</organism>
<dbReference type="InterPro" id="IPR020581">
    <property type="entry name" value="GDC_P"/>
</dbReference>
<evidence type="ECO:0000313" key="6">
    <source>
        <dbReference type="EMBL" id="MDQ0189186.1"/>
    </source>
</evidence>
<dbReference type="CDD" id="cd00613">
    <property type="entry name" value="GDC-P"/>
    <property type="match status" value="1"/>
</dbReference>
<evidence type="ECO:0000256" key="2">
    <source>
        <dbReference type="ARBA" id="ARBA00023002"/>
    </source>
</evidence>
<dbReference type="InterPro" id="IPR015421">
    <property type="entry name" value="PyrdxlP-dep_Trfase_major"/>
</dbReference>
<dbReference type="PIRSF" id="PIRSF006815">
    <property type="entry name" value="GcvPA"/>
    <property type="match status" value="1"/>
</dbReference>
<dbReference type="Gene3D" id="3.90.1150.10">
    <property type="entry name" value="Aspartate Aminotransferase, domain 1"/>
    <property type="match status" value="1"/>
</dbReference>
<evidence type="ECO:0000256" key="1">
    <source>
        <dbReference type="ARBA" id="ARBA00003788"/>
    </source>
</evidence>
<evidence type="ECO:0000256" key="4">
    <source>
        <dbReference type="HAMAP-Rule" id="MF_00712"/>
    </source>
</evidence>
<evidence type="ECO:0000256" key="3">
    <source>
        <dbReference type="ARBA" id="ARBA00049026"/>
    </source>
</evidence>